<feature type="signal peptide" evidence="1">
    <location>
        <begin position="1"/>
        <end position="22"/>
    </location>
</feature>
<accession>A0AAD4KVR6</accession>
<evidence type="ECO:0000256" key="1">
    <source>
        <dbReference type="SAM" id="SignalP"/>
    </source>
</evidence>
<sequence>MVIGYSLALLAVSHAMGSVALCHVPKSKCRQLFGLSTESLVIYSIFHRDDVSFMRCIGPYVGWYQAILLLHFNFLLNIHQYQPRSKQSYMNRVKQSLSQMWNPRGIGTTWGHCKRPTAGEYATHNKAVFLIQRTLSAALALLILYAWDDGAKAPRYFNFADFTPEKQHLIQRFHEVTWRELQARCALTVISQIYDYSFITWIHSVLSVIGVLFLGHDTEAWPDLFGDITEAYTIRRAWV</sequence>
<organism evidence="2 3">
    <name type="scientific">Talaromyces proteolyticus</name>
    <dbReference type="NCBI Taxonomy" id="1131652"/>
    <lineage>
        <taxon>Eukaryota</taxon>
        <taxon>Fungi</taxon>
        <taxon>Dikarya</taxon>
        <taxon>Ascomycota</taxon>
        <taxon>Pezizomycotina</taxon>
        <taxon>Eurotiomycetes</taxon>
        <taxon>Eurotiomycetidae</taxon>
        <taxon>Eurotiales</taxon>
        <taxon>Trichocomaceae</taxon>
        <taxon>Talaromyces</taxon>
        <taxon>Talaromyces sect. Bacilispori</taxon>
    </lineage>
</organism>
<keyword evidence="3" id="KW-1185">Reference proteome</keyword>
<protein>
    <recommendedName>
        <fullName evidence="4">Wax synthase domain-containing protein</fullName>
    </recommendedName>
</protein>
<dbReference type="EMBL" id="JAJTJA010000006">
    <property type="protein sequence ID" value="KAH8697885.1"/>
    <property type="molecule type" value="Genomic_DNA"/>
</dbReference>
<dbReference type="GeneID" id="70244383"/>
<proteinExistence type="predicted"/>
<dbReference type="AlphaFoldDB" id="A0AAD4KVR6"/>
<dbReference type="RefSeq" id="XP_046072586.1">
    <property type="nucleotide sequence ID" value="XM_046214096.1"/>
</dbReference>
<evidence type="ECO:0008006" key="4">
    <source>
        <dbReference type="Google" id="ProtNLM"/>
    </source>
</evidence>
<evidence type="ECO:0000313" key="2">
    <source>
        <dbReference type="EMBL" id="KAH8697885.1"/>
    </source>
</evidence>
<gene>
    <name evidence="2" type="ORF">BGW36DRAFT_359659</name>
</gene>
<feature type="chain" id="PRO_5042115221" description="Wax synthase domain-containing protein" evidence="1">
    <location>
        <begin position="23"/>
        <end position="239"/>
    </location>
</feature>
<comment type="caution">
    <text evidence="2">The sequence shown here is derived from an EMBL/GenBank/DDBJ whole genome shotgun (WGS) entry which is preliminary data.</text>
</comment>
<name>A0AAD4KVR6_9EURO</name>
<dbReference type="Proteomes" id="UP001201262">
    <property type="component" value="Unassembled WGS sequence"/>
</dbReference>
<reference evidence="2" key="1">
    <citation type="submission" date="2021-12" db="EMBL/GenBank/DDBJ databases">
        <title>Convergent genome expansion in fungi linked to evolution of root-endophyte symbiosis.</title>
        <authorList>
            <consortium name="DOE Joint Genome Institute"/>
            <person name="Ke Y.-H."/>
            <person name="Bonito G."/>
            <person name="Liao H.-L."/>
            <person name="Looney B."/>
            <person name="Rojas-Flechas A."/>
            <person name="Nash J."/>
            <person name="Hameed K."/>
            <person name="Schadt C."/>
            <person name="Martin F."/>
            <person name="Crous P.W."/>
            <person name="Miettinen O."/>
            <person name="Magnuson J.K."/>
            <person name="Labbe J."/>
            <person name="Jacobson D."/>
            <person name="Doktycz M.J."/>
            <person name="Veneault-Fourrey C."/>
            <person name="Kuo A."/>
            <person name="Mondo S."/>
            <person name="Calhoun S."/>
            <person name="Riley R."/>
            <person name="Ohm R."/>
            <person name="LaButti K."/>
            <person name="Andreopoulos B."/>
            <person name="Pangilinan J."/>
            <person name="Nolan M."/>
            <person name="Tritt A."/>
            <person name="Clum A."/>
            <person name="Lipzen A."/>
            <person name="Daum C."/>
            <person name="Barry K."/>
            <person name="Grigoriev I.V."/>
            <person name="Vilgalys R."/>
        </authorList>
    </citation>
    <scope>NUCLEOTIDE SEQUENCE</scope>
    <source>
        <strain evidence="2">PMI_201</strain>
    </source>
</reference>
<evidence type="ECO:0000313" key="3">
    <source>
        <dbReference type="Proteomes" id="UP001201262"/>
    </source>
</evidence>
<keyword evidence="1" id="KW-0732">Signal</keyword>